<dbReference type="RefSeq" id="XP_002783912.1">
    <property type="nucleotide sequence ID" value="XM_002783866.1"/>
</dbReference>
<feature type="non-terminal residue" evidence="2">
    <location>
        <position position="1"/>
    </location>
</feature>
<organism evidence="3">
    <name type="scientific">Perkinsus marinus (strain ATCC 50983 / TXsc)</name>
    <dbReference type="NCBI Taxonomy" id="423536"/>
    <lineage>
        <taxon>Eukaryota</taxon>
        <taxon>Sar</taxon>
        <taxon>Alveolata</taxon>
        <taxon>Perkinsozoa</taxon>
        <taxon>Perkinsea</taxon>
        <taxon>Perkinsida</taxon>
        <taxon>Perkinsidae</taxon>
        <taxon>Perkinsus</taxon>
    </lineage>
</organism>
<sequence>SDLVVSEDDIISEEGSDGGDGGTLRDDIKSISSTKVIMERLKEARREERLKKMKEVERRKVVL</sequence>
<accession>C5KII5</accession>
<dbReference type="EMBL" id="GG673243">
    <property type="protein sequence ID" value="EER15708.1"/>
    <property type="molecule type" value="Genomic_DNA"/>
</dbReference>
<dbReference type="InParanoid" id="C5KII5"/>
<evidence type="ECO:0000256" key="1">
    <source>
        <dbReference type="SAM" id="MobiDB-lite"/>
    </source>
</evidence>
<feature type="region of interest" description="Disordered" evidence="1">
    <location>
        <begin position="1"/>
        <end position="27"/>
    </location>
</feature>
<evidence type="ECO:0000313" key="3">
    <source>
        <dbReference type="Proteomes" id="UP000007800"/>
    </source>
</evidence>
<dbReference type="AlphaFoldDB" id="C5KII5"/>
<reference evidence="2 3" key="1">
    <citation type="submission" date="2008-07" db="EMBL/GenBank/DDBJ databases">
        <authorList>
            <person name="El-Sayed N."/>
            <person name="Caler E."/>
            <person name="Inman J."/>
            <person name="Amedeo P."/>
            <person name="Hass B."/>
            <person name="Wortman J."/>
        </authorList>
    </citation>
    <scope>NUCLEOTIDE SEQUENCE [LARGE SCALE GENOMIC DNA]</scope>
    <source>
        <strain evidence="3">ATCC 50983 / TXsc</strain>
    </source>
</reference>
<proteinExistence type="predicted"/>
<dbReference type="Proteomes" id="UP000007800">
    <property type="component" value="Unassembled WGS sequence"/>
</dbReference>
<protein>
    <submittedName>
        <fullName evidence="2">Uncharacterized protein</fullName>
    </submittedName>
</protein>
<name>C5KII5_PERM5</name>
<feature type="compositionally biased region" description="Acidic residues" evidence="1">
    <location>
        <begin position="1"/>
        <end position="17"/>
    </location>
</feature>
<dbReference type="GeneID" id="9046560"/>
<evidence type="ECO:0000313" key="2">
    <source>
        <dbReference type="EMBL" id="EER15708.1"/>
    </source>
</evidence>
<keyword evidence="3" id="KW-1185">Reference proteome</keyword>
<gene>
    <name evidence="2" type="ORF">Pmar_PMAR020951</name>
</gene>